<reference evidence="1 2" key="1">
    <citation type="submission" date="2021-06" db="EMBL/GenBank/DDBJ databases">
        <title>Caerostris extrusa draft genome.</title>
        <authorList>
            <person name="Kono N."/>
            <person name="Arakawa K."/>
        </authorList>
    </citation>
    <scope>NUCLEOTIDE SEQUENCE [LARGE SCALE GENOMIC DNA]</scope>
</reference>
<dbReference type="AlphaFoldDB" id="A0AAV4SSS0"/>
<organism evidence="1 2">
    <name type="scientific">Caerostris extrusa</name>
    <name type="common">Bark spider</name>
    <name type="synonym">Caerostris bankana</name>
    <dbReference type="NCBI Taxonomy" id="172846"/>
    <lineage>
        <taxon>Eukaryota</taxon>
        <taxon>Metazoa</taxon>
        <taxon>Ecdysozoa</taxon>
        <taxon>Arthropoda</taxon>
        <taxon>Chelicerata</taxon>
        <taxon>Arachnida</taxon>
        <taxon>Araneae</taxon>
        <taxon>Araneomorphae</taxon>
        <taxon>Entelegynae</taxon>
        <taxon>Araneoidea</taxon>
        <taxon>Araneidae</taxon>
        <taxon>Caerostris</taxon>
    </lineage>
</organism>
<dbReference type="Proteomes" id="UP001054945">
    <property type="component" value="Unassembled WGS sequence"/>
</dbReference>
<dbReference type="EMBL" id="BPLR01010173">
    <property type="protein sequence ID" value="GIY37463.1"/>
    <property type="molecule type" value="Genomic_DNA"/>
</dbReference>
<accession>A0AAV4SSS0</accession>
<name>A0AAV4SSS0_CAEEX</name>
<evidence type="ECO:0000313" key="1">
    <source>
        <dbReference type="EMBL" id="GIY37463.1"/>
    </source>
</evidence>
<gene>
    <name evidence="1" type="ORF">CEXT_551571</name>
</gene>
<evidence type="ECO:0000313" key="2">
    <source>
        <dbReference type="Proteomes" id="UP001054945"/>
    </source>
</evidence>
<sequence length="94" mass="10145">MVTGFKYILGEVCETQNTPRGLNTCSAVQRDAVQKNLLFNEAVTLKEKISRESEDVAVRTKSLTDLVCCSSSSLLSARCFGKGAVLVDGVLRAC</sequence>
<protein>
    <submittedName>
        <fullName evidence="1">Uncharacterized protein</fullName>
    </submittedName>
</protein>
<proteinExistence type="predicted"/>
<comment type="caution">
    <text evidence="1">The sequence shown here is derived from an EMBL/GenBank/DDBJ whole genome shotgun (WGS) entry which is preliminary data.</text>
</comment>
<keyword evidence="2" id="KW-1185">Reference proteome</keyword>